<evidence type="ECO:0000313" key="2">
    <source>
        <dbReference type="Proteomes" id="UP000887013"/>
    </source>
</evidence>
<evidence type="ECO:0000313" key="1">
    <source>
        <dbReference type="EMBL" id="GFU23248.1"/>
    </source>
</evidence>
<organism evidence="1 2">
    <name type="scientific">Nephila pilipes</name>
    <name type="common">Giant wood spider</name>
    <name type="synonym">Nephila maculata</name>
    <dbReference type="NCBI Taxonomy" id="299642"/>
    <lineage>
        <taxon>Eukaryota</taxon>
        <taxon>Metazoa</taxon>
        <taxon>Ecdysozoa</taxon>
        <taxon>Arthropoda</taxon>
        <taxon>Chelicerata</taxon>
        <taxon>Arachnida</taxon>
        <taxon>Araneae</taxon>
        <taxon>Araneomorphae</taxon>
        <taxon>Entelegynae</taxon>
        <taxon>Araneoidea</taxon>
        <taxon>Nephilidae</taxon>
        <taxon>Nephila</taxon>
    </lineage>
</organism>
<sequence>MMVYLGASGTGIHPIQTSRIYSSMFEKKLHHITKESTGGSKIPFSFLSLSRFETSRRMDHSWQGYRLLTDGKPFPAEVNCAKHINSSKTEAKQYCFHFSIYLLRLEWFL</sequence>
<keyword evidence="2" id="KW-1185">Reference proteome</keyword>
<proteinExistence type="predicted"/>
<dbReference type="EMBL" id="BMAW01127929">
    <property type="protein sequence ID" value="GFU23248.1"/>
    <property type="molecule type" value="Genomic_DNA"/>
</dbReference>
<name>A0A8X6QK36_NEPPI</name>
<dbReference type="AlphaFoldDB" id="A0A8X6QK36"/>
<protein>
    <submittedName>
        <fullName evidence="1">Uncharacterized protein</fullName>
    </submittedName>
</protein>
<reference evidence="1" key="1">
    <citation type="submission" date="2020-08" db="EMBL/GenBank/DDBJ databases">
        <title>Multicomponent nature underlies the extraordinary mechanical properties of spider dragline silk.</title>
        <authorList>
            <person name="Kono N."/>
            <person name="Nakamura H."/>
            <person name="Mori M."/>
            <person name="Yoshida Y."/>
            <person name="Ohtoshi R."/>
            <person name="Malay A.D."/>
            <person name="Moran D.A.P."/>
            <person name="Tomita M."/>
            <person name="Numata K."/>
            <person name="Arakawa K."/>
        </authorList>
    </citation>
    <scope>NUCLEOTIDE SEQUENCE</scope>
</reference>
<accession>A0A8X6QK36</accession>
<dbReference type="Proteomes" id="UP000887013">
    <property type="component" value="Unassembled WGS sequence"/>
</dbReference>
<comment type="caution">
    <text evidence="1">The sequence shown here is derived from an EMBL/GenBank/DDBJ whole genome shotgun (WGS) entry which is preliminary data.</text>
</comment>
<gene>
    <name evidence="1" type="ORF">NPIL_501261</name>
</gene>